<feature type="domain" description="Rad21/Rec8-like protein C-terminal eukaryotic" evidence="8">
    <location>
        <begin position="1130"/>
        <end position="1176"/>
    </location>
</feature>
<keyword evidence="11" id="KW-1185">Reference proteome</keyword>
<dbReference type="PANTHER" id="PTHR12585">
    <property type="entry name" value="SCC1 / RAD21 FAMILY MEMBER"/>
    <property type="match status" value="1"/>
</dbReference>
<feature type="region of interest" description="Disordered" evidence="7">
    <location>
        <begin position="1082"/>
        <end position="1101"/>
    </location>
</feature>
<dbReference type="InterPro" id="IPR036390">
    <property type="entry name" value="WH_DNA-bd_sf"/>
</dbReference>
<dbReference type="AlphaFoldDB" id="A0AAV8QAS7"/>
<reference evidence="10 11" key="1">
    <citation type="submission" date="2022-12" db="EMBL/GenBank/DDBJ databases">
        <title>Chromosome-scale assembly of the Ensete ventricosum genome.</title>
        <authorList>
            <person name="Dussert Y."/>
            <person name="Stocks J."/>
            <person name="Wendawek A."/>
            <person name="Woldeyes F."/>
            <person name="Nichols R.A."/>
            <person name="Borrell J.S."/>
        </authorList>
    </citation>
    <scope>NUCLEOTIDE SEQUENCE [LARGE SCALE GENOMIC DNA]</scope>
    <source>
        <strain evidence="11">cv. Maze</strain>
        <tissue evidence="10">Seeds</tissue>
    </source>
</reference>
<feature type="region of interest" description="Disordered" evidence="7">
    <location>
        <begin position="776"/>
        <end position="804"/>
    </location>
</feature>
<proteinExistence type="inferred from homology"/>
<keyword evidence="3" id="KW-0132">Cell division</keyword>
<dbReference type="EMBL" id="JAQQAF010000007">
    <property type="protein sequence ID" value="KAJ8470334.1"/>
    <property type="molecule type" value="Genomic_DNA"/>
</dbReference>
<dbReference type="SUPFAM" id="SSF46785">
    <property type="entry name" value="Winged helix' DNA-binding domain"/>
    <property type="match status" value="1"/>
</dbReference>
<evidence type="ECO:0000256" key="6">
    <source>
        <dbReference type="ARBA" id="ARBA00064543"/>
    </source>
</evidence>
<dbReference type="InterPro" id="IPR023093">
    <property type="entry name" value="ScpA-like_C"/>
</dbReference>
<dbReference type="Gene3D" id="1.10.10.580">
    <property type="entry name" value="Structural maintenance of chromosome 1. Chain E"/>
    <property type="match status" value="1"/>
</dbReference>
<keyword evidence="3" id="KW-0498">Mitosis</keyword>
<dbReference type="InterPro" id="IPR006909">
    <property type="entry name" value="Rad21/Rec8_C_eu"/>
</dbReference>
<evidence type="ECO:0000313" key="11">
    <source>
        <dbReference type="Proteomes" id="UP001222027"/>
    </source>
</evidence>
<dbReference type="GO" id="GO:0007059">
    <property type="term" value="P:chromosome segregation"/>
    <property type="evidence" value="ECO:0007669"/>
    <property type="project" value="UniProtKB-KW"/>
</dbReference>
<feature type="compositionally biased region" description="Polar residues" evidence="7">
    <location>
        <begin position="786"/>
        <end position="804"/>
    </location>
</feature>
<evidence type="ECO:0000259" key="8">
    <source>
        <dbReference type="Pfam" id="PF04824"/>
    </source>
</evidence>
<comment type="subunit">
    <text evidence="6">Component of the cohesin complex.</text>
</comment>
<feature type="region of interest" description="Disordered" evidence="7">
    <location>
        <begin position="855"/>
        <end position="874"/>
    </location>
</feature>
<evidence type="ECO:0000256" key="4">
    <source>
        <dbReference type="ARBA" id="ARBA00022829"/>
    </source>
</evidence>
<evidence type="ECO:0000256" key="3">
    <source>
        <dbReference type="ARBA" id="ARBA00022776"/>
    </source>
</evidence>
<dbReference type="InterPro" id="IPR006910">
    <property type="entry name" value="Rad21_Rec8_N"/>
</dbReference>
<evidence type="ECO:0008006" key="12">
    <source>
        <dbReference type="Google" id="ProtNLM"/>
    </source>
</evidence>
<dbReference type="InterPro" id="IPR039781">
    <property type="entry name" value="Rad21/Rec8-like"/>
</dbReference>
<dbReference type="GO" id="GO:1990414">
    <property type="term" value="P:replication-born double-strand break repair via sister chromatid exchange"/>
    <property type="evidence" value="ECO:0007669"/>
    <property type="project" value="TreeGrafter"/>
</dbReference>
<dbReference type="CDD" id="cd21793">
    <property type="entry name" value="Rad21_Rec8_M_AtSYN1-like"/>
    <property type="match status" value="1"/>
</dbReference>
<sequence length="1182" mass="128794">MFYSQFILAKKGPLGTIWIAAHLERKLRKNQVADTDIGVSVDSILCPDVPIALRLSSHLLLGVVRIYSRKVNYLFHDCSEALLKIKQAFGSAAVDLPPEESTAPYHSITLPETFHLDDFELPDSGDFVDHHVSTKEQITLQDTVGGMEFSSMQFGSDERFGDGIDSQIGLDIDELQDLFLDKHPSHEHTSVAGSDECMLQGQSSSSMVFTEMGIDKDQGGSVTGYNIQTSNLNEAFSPNDHNVDQIDHSSIADVPNLESTYYAHAPLTPGLMGEAISTPIPESPSLSPQIKHSPSFGEEDLKTDDGLVHMSMMEPELAHVPQVVSSPTVLLEEAQQIAGPGEHCEQEKTDDFQIKFVAGEAKDLSCEDQTRDNGEKTCPDISQMEGLESCRCSLEASNSEVPQDKSPVGTGVVTATSEAPTENLLPPAVTSATKSSSLGVEAQPSSNQDLEVVVDPCPQTSLHLRASSSELNQANTHSLENLERAQDAPEASLEDLCVPSQMPVREKALHSIECIEKQGTYLTEPVPVVGNTNELSVDHSSKDTELDRLNCSSSPERMLLAPTSDVDQAKELSQLTVDKGVTESDGSVGRISSLSGRKRRLVDSELVLPNGSSAKMSGRKPFRRSTESIPDDDDLLASILVGKRTPLLRIGPTPPLPKATSLKRPRAMPRLGMLKKVLLDDTTVLHADAIRQQLMHTEDIRRVRRKAPCTCPELWTIQKSSAEDEIFIEPITTGMSVELSALHSRVHDYVVDHLNSHAELLKESNYSRRSGIIREADEKETADPTVPNSTGFGRQESPGVSVSTEVGSSMIAYNSDAQEHLQSRTGLPQLEALGNNTPCTVVTTDINEWERSDKASAAGLATGENDPEGRSVDKEMPAVLDGDTLINVEVECAATDASVMEERGSVDVVIPSDPQDVCFEVENECSHSLVSTLDNCLPQVDENLPKTRLTVMLDVSSSQDMIQEIGEPTDKAMEEKEGQIGNKVENEAIAHIVMDNKEVAIPDITFSEGSEIAGVSSLKPNSDIQNIPSLVGENSSLLEFNLAGSVESPVDFNTGKECSDFCSAIGGNGTEFLNADDEADYNEEADDVPNPEEAQSLENSGWSSRTRGVARYLKNLFEGESGRVRKSLAMDHIVAGRSRKEASRMFFETLVLKTKDYIHVEQENPFSYVNIEPRSKLLKSEF</sequence>
<comment type="subcellular location">
    <subcellularLocation>
        <location evidence="1">Nucleus</location>
    </subcellularLocation>
</comment>
<keyword evidence="4" id="KW-0159">Chromosome partition</keyword>
<evidence type="ECO:0000313" key="10">
    <source>
        <dbReference type="EMBL" id="KAJ8470334.1"/>
    </source>
</evidence>
<feature type="domain" description="Rad21/Rec8-like protein N-terminal" evidence="9">
    <location>
        <begin position="1"/>
        <end position="101"/>
    </location>
</feature>
<dbReference type="PANTHER" id="PTHR12585:SF69">
    <property type="entry name" value="FI11703P"/>
    <property type="match status" value="1"/>
</dbReference>
<gene>
    <name evidence="10" type="ORF">OPV22_024677</name>
</gene>
<dbReference type="Pfam" id="PF04825">
    <property type="entry name" value="Rad21_Rec8_N"/>
    <property type="match status" value="1"/>
</dbReference>
<dbReference type="GO" id="GO:0008278">
    <property type="term" value="C:cohesin complex"/>
    <property type="evidence" value="ECO:0007669"/>
    <property type="project" value="InterPro"/>
</dbReference>
<evidence type="ECO:0000259" key="9">
    <source>
        <dbReference type="Pfam" id="PF04825"/>
    </source>
</evidence>
<dbReference type="Pfam" id="PF04824">
    <property type="entry name" value="Rad21_Rec8"/>
    <property type="match status" value="1"/>
</dbReference>
<dbReference type="FunFam" id="1.10.10.580:FF:000002">
    <property type="entry name" value="Sister chromatid cohesion 1 protein 4"/>
    <property type="match status" value="1"/>
</dbReference>
<comment type="caution">
    <text evidence="10">The sequence shown here is derived from an EMBL/GenBank/DDBJ whole genome shotgun (WGS) entry which is preliminary data.</text>
</comment>
<keyword evidence="5" id="KW-0539">Nucleus</keyword>
<keyword evidence="3" id="KW-0131">Cell cycle</keyword>
<evidence type="ECO:0000256" key="7">
    <source>
        <dbReference type="SAM" id="MobiDB-lite"/>
    </source>
</evidence>
<evidence type="ECO:0000256" key="2">
    <source>
        <dbReference type="ARBA" id="ARBA00009870"/>
    </source>
</evidence>
<name>A0AAV8QAS7_ENSVE</name>
<evidence type="ECO:0000256" key="5">
    <source>
        <dbReference type="ARBA" id="ARBA00023242"/>
    </source>
</evidence>
<organism evidence="10 11">
    <name type="scientific">Ensete ventricosum</name>
    <name type="common">Abyssinian banana</name>
    <name type="synonym">Musa ensete</name>
    <dbReference type="NCBI Taxonomy" id="4639"/>
    <lineage>
        <taxon>Eukaryota</taxon>
        <taxon>Viridiplantae</taxon>
        <taxon>Streptophyta</taxon>
        <taxon>Embryophyta</taxon>
        <taxon>Tracheophyta</taxon>
        <taxon>Spermatophyta</taxon>
        <taxon>Magnoliopsida</taxon>
        <taxon>Liliopsida</taxon>
        <taxon>Zingiberales</taxon>
        <taxon>Musaceae</taxon>
        <taxon>Ensete</taxon>
    </lineage>
</organism>
<protein>
    <recommendedName>
        <fullName evidence="12">Rad21/Rec8-like protein N-terminal domain-containing protein</fullName>
    </recommendedName>
</protein>
<accession>A0AAV8QAS7</accession>
<dbReference type="Proteomes" id="UP001222027">
    <property type="component" value="Unassembled WGS sequence"/>
</dbReference>
<comment type="similarity">
    <text evidence="2">Belongs to the rad21 family.</text>
</comment>
<dbReference type="GO" id="GO:0003682">
    <property type="term" value="F:chromatin binding"/>
    <property type="evidence" value="ECO:0007669"/>
    <property type="project" value="TreeGrafter"/>
</dbReference>
<dbReference type="GO" id="GO:0007062">
    <property type="term" value="P:sister chromatid cohesion"/>
    <property type="evidence" value="ECO:0007669"/>
    <property type="project" value="InterPro"/>
</dbReference>
<evidence type="ECO:0000256" key="1">
    <source>
        <dbReference type="ARBA" id="ARBA00004123"/>
    </source>
</evidence>
<dbReference type="GO" id="GO:0005634">
    <property type="term" value="C:nucleus"/>
    <property type="evidence" value="ECO:0007669"/>
    <property type="project" value="UniProtKB-SubCell"/>
</dbReference>